<evidence type="ECO:0000313" key="4">
    <source>
        <dbReference type="Proteomes" id="UP000038045"/>
    </source>
</evidence>
<sequence>MSSQSSSKKSSNIGTPKSSRKQNFLNGASPISVKRKVLTESRNLTSKTPSCTERRKQYAQDLHARLIKSVAVKKFDKENDGNGKRDIKDLCTELNSMKLSHHTATEELQATAEELHDLKELVHSYEHDLATLNDENEKLKDLIRVYEMEKDFSIRGQVNGDGTVPDYKGMYFEKCEENVALKGKITSLKESLKREKSDRKQFGADMLVVVKAANRMREEAEEELSKVLNRRLSFRDKRRKSEIEEARDIIVASHLAKIDDSSRESIGSSISDCVFVDVKENTPVLNPACEKIRRPRSSFTPHKVAGVLVTNPAEEAMWNDLLKNKSLMSRRNALLSACHELLGGYIKTEDLTNFSSCWNNGKAFAYLLIELVDDKDKLPFTVEDIKLKRYTSILCEVLKACKNLGMSEDMLEKEEELRKEYPDWRKVMRLVVNIIVFIKYTNN</sequence>
<dbReference type="PROSITE" id="PS50021">
    <property type="entry name" value="CH"/>
    <property type="match status" value="1"/>
</dbReference>
<dbReference type="AlphaFoldDB" id="A0A0N4ZZ86"/>
<protein>
    <submittedName>
        <fullName evidence="5">Calponin-homology (CH) domain-containing protein</fullName>
    </submittedName>
</protein>
<keyword evidence="1" id="KW-0175">Coiled coil</keyword>
<dbReference type="InterPro" id="IPR036872">
    <property type="entry name" value="CH_dom_sf"/>
</dbReference>
<dbReference type="SUPFAM" id="SSF47576">
    <property type="entry name" value="Calponin-homology domain, CH-domain"/>
    <property type="match status" value="1"/>
</dbReference>
<feature type="region of interest" description="Disordered" evidence="2">
    <location>
        <begin position="1"/>
        <end position="30"/>
    </location>
</feature>
<reference evidence="5" key="1">
    <citation type="submission" date="2017-02" db="UniProtKB">
        <authorList>
            <consortium name="WormBaseParasite"/>
        </authorList>
    </citation>
    <scope>IDENTIFICATION</scope>
</reference>
<feature type="domain" description="Calponin-homology (CH)" evidence="3">
    <location>
        <begin position="328"/>
        <end position="439"/>
    </location>
</feature>
<evidence type="ECO:0000313" key="5">
    <source>
        <dbReference type="WBParaSite" id="PTRK_0001410000.1"/>
    </source>
</evidence>
<accession>A0A0N4ZZ86</accession>
<feature type="compositionally biased region" description="Low complexity" evidence="2">
    <location>
        <begin position="1"/>
        <end position="11"/>
    </location>
</feature>
<feature type="coiled-coil region" evidence="1">
    <location>
        <begin position="210"/>
        <end position="237"/>
    </location>
</feature>
<dbReference type="WBParaSite" id="PTRK_0001410000.1">
    <property type="protein sequence ID" value="PTRK_0001410000.1"/>
    <property type="gene ID" value="PTRK_0001410000"/>
</dbReference>
<organism evidence="4 5">
    <name type="scientific">Parastrongyloides trichosuri</name>
    <name type="common">Possum-specific nematode worm</name>
    <dbReference type="NCBI Taxonomy" id="131310"/>
    <lineage>
        <taxon>Eukaryota</taxon>
        <taxon>Metazoa</taxon>
        <taxon>Ecdysozoa</taxon>
        <taxon>Nematoda</taxon>
        <taxon>Chromadorea</taxon>
        <taxon>Rhabditida</taxon>
        <taxon>Tylenchina</taxon>
        <taxon>Panagrolaimomorpha</taxon>
        <taxon>Strongyloidoidea</taxon>
        <taxon>Strongyloididae</taxon>
        <taxon>Parastrongyloides</taxon>
    </lineage>
</organism>
<evidence type="ECO:0000259" key="3">
    <source>
        <dbReference type="PROSITE" id="PS50021"/>
    </source>
</evidence>
<evidence type="ECO:0000256" key="2">
    <source>
        <dbReference type="SAM" id="MobiDB-lite"/>
    </source>
</evidence>
<dbReference type="InterPro" id="IPR001715">
    <property type="entry name" value="CH_dom"/>
</dbReference>
<name>A0A0N4ZZ86_PARTI</name>
<feature type="compositionally biased region" description="Polar residues" evidence="2">
    <location>
        <begin position="12"/>
        <end position="26"/>
    </location>
</feature>
<feature type="coiled-coil region" evidence="1">
    <location>
        <begin position="101"/>
        <end position="149"/>
    </location>
</feature>
<dbReference type="STRING" id="131310.A0A0N4ZZ86"/>
<dbReference type="Proteomes" id="UP000038045">
    <property type="component" value="Unplaced"/>
</dbReference>
<evidence type="ECO:0000256" key="1">
    <source>
        <dbReference type="SAM" id="Coils"/>
    </source>
</evidence>
<dbReference type="Gene3D" id="1.10.418.10">
    <property type="entry name" value="Calponin-like domain"/>
    <property type="match status" value="1"/>
</dbReference>
<keyword evidence="4" id="KW-1185">Reference proteome</keyword>
<proteinExistence type="predicted"/>